<dbReference type="EC" id="3.4.-.-" evidence="1"/>
<reference evidence="4" key="1">
    <citation type="submission" date="2016-01" db="EMBL/GenBank/DDBJ databases">
        <authorList>
            <person name="Mitreva M."/>
            <person name="Pepin K.H."/>
            <person name="Mihindukulasuriya K.A."/>
            <person name="Fulton R."/>
            <person name="Fronick C."/>
            <person name="O'Laughlin M."/>
            <person name="Miner T."/>
            <person name="Herter B."/>
            <person name="Rosa B.A."/>
            <person name="Cordes M."/>
            <person name="Tomlinson C."/>
            <person name="Wollam A."/>
            <person name="Palsikar V.B."/>
            <person name="Mardis E.R."/>
            <person name="Wilson R.K."/>
        </authorList>
    </citation>
    <scope>NUCLEOTIDE SEQUENCE [LARGE SCALE GENOMIC DNA]</scope>
    <source>
        <strain evidence="4">KA00683</strain>
    </source>
</reference>
<dbReference type="InterPro" id="IPR005322">
    <property type="entry name" value="Peptidase_C69"/>
</dbReference>
<dbReference type="GO" id="GO:0006508">
    <property type="term" value="P:proteolysis"/>
    <property type="evidence" value="ECO:0007669"/>
    <property type="project" value="UniProtKB-KW"/>
</dbReference>
<dbReference type="PANTHER" id="PTHR12994:SF17">
    <property type="entry name" value="LD30995P"/>
    <property type="match status" value="1"/>
</dbReference>
<keyword evidence="1" id="KW-0378">Hydrolase</keyword>
<dbReference type="GO" id="GO:0016805">
    <property type="term" value="F:dipeptidase activity"/>
    <property type="evidence" value="ECO:0007669"/>
    <property type="project" value="UniProtKB-KW"/>
</dbReference>
<evidence type="ECO:0000313" key="3">
    <source>
        <dbReference type="EMBL" id="KXB78170.1"/>
    </source>
</evidence>
<evidence type="ECO:0000313" key="4">
    <source>
        <dbReference type="Proteomes" id="UP000070224"/>
    </source>
</evidence>
<feature type="signal peptide" evidence="2">
    <location>
        <begin position="1"/>
        <end position="35"/>
    </location>
</feature>
<dbReference type="PATRIC" id="fig|322095.3.peg.255"/>
<accession>A0A134BE71</accession>
<sequence>MVQLVSSLFITIIIKYTMKQTTLLAAFALAVTAWATPSAEACSDLIVGKKASVDGSVMISYSADSHTLYGDLVHYPAKAWGKGLMLQIHEWDTGKPLGYIPQAAVTYNVVGNMNEHQVAITESTWGGRKELHDPSGVMDYGSLIYVALQRSRSAREAIRVMTDLVRDYGYYSSGESFTIADKNEVWIMELIGKGPKKKGATWVAIRIPDDAIAAHANQARIHKIPFGDKENCMYEKDVVNVARENGWFKGKDKDFDFQKAYNPYDFSGLRACEARVWSFFRTFDKSMDKYKKHIMGDASEEPMPLYIIPDRKVSLADVREGMRNHYEGTELSMTNDPGAGAYKVPYRWRPMTFKSEGREYFNERAIATQQTGFVLIAQMRSWLPDAVGGILWFGVDDANTAVLTPMYASITEIPECYRRGNGSMTEFSWTSAFWIHNWVANMAYNRYEPMIRDIRPVQKELEDSYVDLVKNTDAKALELLKSSPAQATAYLTEVCGKVANETTARWKKLGEYLLVKYMDGNVKKEKDGKFEENGYGQIVSPNFPGYSQEYYDQVAKSEEAKHLEVPKKDK</sequence>
<comment type="similarity">
    <text evidence="1">Belongs to the peptidase C69 family.</text>
</comment>
<keyword evidence="1" id="KW-0224">Dipeptidase</keyword>
<protein>
    <recommendedName>
        <fullName evidence="1">Dipeptidase</fullName>
        <ecNumber evidence="1">3.4.-.-</ecNumber>
    </recommendedName>
</protein>
<dbReference type="AlphaFoldDB" id="A0A134BE71"/>
<dbReference type="Proteomes" id="UP000070224">
    <property type="component" value="Unassembled WGS sequence"/>
</dbReference>
<keyword evidence="4" id="KW-1185">Reference proteome</keyword>
<dbReference type="Pfam" id="PF03577">
    <property type="entry name" value="Peptidase_C69"/>
    <property type="match status" value="1"/>
</dbReference>
<name>A0A134BE71_9PORP</name>
<comment type="caution">
    <text evidence="3">The sequence shown here is derived from an EMBL/GenBank/DDBJ whole genome shotgun (WGS) entry which is preliminary data.</text>
</comment>
<dbReference type="PANTHER" id="PTHR12994">
    <property type="entry name" value="SECERNIN"/>
    <property type="match status" value="1"/>
</dbReference>
<evidence type="ECO:0000256" key="1">
    <source>
        <dbReference type="RuleBase" id="RU364089"/>
    </source>
</evidence>
<keyword evidence="1" id="KW-0645">Protease</keyword>
<gene>
    <name evidence="3" type="ORF">HMPREF3185_00256</name>
</gene>
<comment type="catalytic activity">
    <reaction evidence="1">
        <text>an L-aminoacyl-L-amino acid + H2O = 2 an L-alpha-amino acid</text>
        <dbReference type="Rhea" id="RHEA:48940"/>
        <dbReference type="ChEBI" id="CHEBI:15377"/>
        <dbReference type="ChEBI" id="CHEBI:59869"/>
        <dbReference type="ChEBI" id="CHEBI:77460"/>
    </reaction>
</comment>
<organism evidence="3 4">
    <name type="scientific">Porphyromonas somerae</name>
    <dbReference type="NCBI Taxonomy" id="322095"/>
    <lineage>
        <taxon>Bacteria</taxon>
        <taxon>Pseudomonadati</taxon>
        <taxon>Bacteroidota</taxon>
        <taxon>Bacteroidia</taxon>
        <taxon>Bacteroidales</taxon>
        <taxon>Porphyromonadaceae</taxon>
        <taxon>Porphyromonas</taxon>
    </lineage>
</organism>
<feature type="chain" id="PRO_5007462457" description="Dipeptidase" evidence="2">
    <location>
        <begin position="36"/>
        <end position="570"/>
    </location>
</feature>
<keyword evidence="2" id="KW-0732">Signal</keyword>
<evidence type="ECO:0000256" key="2">
    <source>
        <dbReference type="SAM" id="SignalP"/>
    </source>
</evidence>
<dbReference type="EMBL" id="LSDK01000020">
    <property type="protein sequence ID" value="KXB78170.1"/>
    <property type="molecule type" value="Genomic_DNA"/>
</dbReference>
<dbReference type="Gene3D" id="3.60.60.10">
    <property type="entry name" value="Penicillin V Acylase, Chain A"/>
    <property type="match status" value="1"/>
</dbReference>
<proteinExistence type="inferred from homology"/>
<dbReference type="STRING" id="322095.HMPREF3185_00256"/>
<dbReference type="GO" id="GO:0070004">
    <property type="term" value="F:cysteine-type exopeptidase activity"/>
    <property type="evidence" value="ECO:0007669"/>
    <property type="project" value="InterPro"/>
</dbReference>